<dbReference type="GO" id="GO:0022627">
    <property type="term" value="C:cytosolic small ribosomal subunit"/>
    <property type="evidence" value="ECO:0007669"/>
    <property type="project" value="TreeGrafter"/>
</dbReference>
<sequence>MGVEYTGRQTAVTKKIKQQVEAGLTRIEKIVGAAVGVQVTLTAQKHRQIADIRIQTRSQKLVAACEASNMEAALKEALEKIERQAVRHKKKTGTIKRHPKGEVKVGHGKAVIEAVTPTVSKSTGKSSAKNPDRIKTVPMVVHSFPFQSPLPEPHIARTTEGVALRPMSVEEAVKEAAFRDRDVFIFRDYSEQLMVLHRRRDGKMELIEVP</sequence>
<evidence type="ECO:0000313" key="5">
    <source>
        <dbReference type="EMBL" id="GGA55150.1"/>
    </source>
</evidence>
<comment type="caution">
    <text evidence="5">The sequence shown here is derived from an EMBL/GenBank/DDBJ whole genome shotgun (WGS) entry which is preliminary data.</text>
</comment>
<keyword evidence="1" id="KW-0810">Translation regulation</keyword>
<dbReference type="PANTHER" id="PTHR33231">
    <property type="entry name" value="30S RIBOSOMAL PROTEIN"/>
    <property type="match status" value="1"/>
</dbReference>
<gene>
    <name evidence="5" type="primary">raiA</name>
    <name evidence="5" type="ORF">GCM10011507_03030</name>
</gene>
<dbReference type="Gene3D" id="3.30.505.50">
    <property type="entry name" value="Sigma 54 modulation/S30EA ribosomal protein, C-terminal domain"/>
    <property type="match status" value="1"/>
</dbReference>
<dbReference type="InterPro" id="IPR038416">
    <property type="entry name" value="Ribosom_S30AE_C_sf"/>
</dbReference>
<dbReference type="PANTHER" id="PTHR33231:SF1">
    <property type="entry name" value="30S RIBOSOMAL PROTEIN"/>
    <property type="match status" value="1"/>
</dbReference>
<evidence type="ECO:0000256" key="1">
    <source>
        <dbReference type="ARBA" id="ARBA00022845"/>
    </source>
</evidence>
<protein>
    <recommendedName>
        <fullName evidence="3">Ribosome hibernation promoting factor</fullName>
    </recommendedName>
</protein>
<dbReference type="AlphaFoldDB" id="A0A916RGF1"/>
<dbReference type="RefSeq" id="WP_188757590.1">
    <property type="nucleotide sequence ID" value="NZ_BMJB01000001.1"/>
</dbReference>
<evidence type="ECO:0000313" key="6">
    <source>
        <dbReference type="Proteomes" id="UP000648801"/>
    </source>
</evidence>
<dbReference type="InterPro" id="IPR050574">
    <property type="entry name" value="HPF/YfiA_ribosome-assoc"/>
</dbReference>
<reference evidence="5" key="2">
    <citation type="submission" date="2020-09" db="EMBL/GenBank/DDBJ databases">
        <authorList>
            <person name="Sun Q."/>
            <person name="Zhou Y."/>
        </authorList>
    </citation>
    <scope>NUCLEOTIDE SEQUENCE</scope>
    <source>
        <strain evidence="5">CGMCC 1.15447</strain>
    </source>
</reference>
<evidence type="ECO:0000259" key="4">
    <source>
        <dbReference type="Pfam" id="PF16321"/>
    </source>
</evidence>
<comment type="subunit">
    <text evidence="2">Associates exclusively with 100S ribosomes, which are dimers of 70S ribosomes.</text>
</comment>
<dbReference type="Gene3D" id="3.30.160.100">
    <property type="entry name" value="Ribosome hibernation promotion factor-like"/>
    <property type="match status" value="1"/>
</dbReference>
<dbReference type="SUPFAM" id="SSF69754">
    <property type="entry name" value="Ribosome binding protein Y (YfiA homologue)"/>
    <property type="match status" value="1"/>
</dbReference>
<reference evidence="5" key="1">
    <citation type="journal article" date="2014" name="Int. J. Syst. Evol. Microbiol.">
        <title>Complete genome sequence of Corynebacterium casei LMG S-19264T (=DSM 44701T), isolated from a smear-ripened cheese.</title>
        <authorList>
            <consortium name="US DOE Joint Genome Institute (JGI-PGF)"/>
            <person name="Walter F."/>
            <person name="Albersmeier A."/>
            <person name="Kalinowski J."/>
            <person name="Ruckert C."/>
        </authorList>
    </citation>
    <scope>NUCLEOTIDE SEQUENCE</scope>
    <source>
        <strain evidence="5">CGMCC 1.15447</strain>
    </source>
</reference>
<dbReference type="Pfam" id="PF16321">
    <property type="entry name" value="Ribosom_S30AE_C"/>
    <property type="match status" value="1"/>
</dbReference>
<evidence type="ECO:0000256" key="3">
    <source>
        <dbReference type="ARBA" id="ARBA00041148"/>
    </source>
</evidence>
<dbReference type="Pfam" id="PF02482">
    <property type="entry name" value="Ribosomal_S30AE"/>
    <property type="match status" value="1"/>
</dbReference>
<feature type="domain" description="Sigma 54 modulation/S30EA ribosomal protein C-terminal" evidence="4">
    <location>
        <begin position="152"/>
        <end position="203"/>
    </location>
</feature>
<dbReference type="InterPro" id="IPR032528">
    <property type="entry name" value="Ribosom_S30AE_C"/>
</dbReference>
<dbReference type="GO" id="GO:0045900">
    <property type="term" value="P:negative regulation of translational elongation"/>
    <property type="evidence" value="ECO:0007669"/>
    <property type="project" value="TreeGrafter"/>
</dbReference>
<dbReference type="GO" id="GO:0043024">
    <property type="term" value="F:ribosomal small subunit binding"/>
    <property type="evidence" value="ECO:0007669"/>
    <property type="project" value="TreeGrafter"/>
</dbReference>
<dbReference type="EMBL" id="BMJB01000001">
    <property type="protein sequence ID" value="GGA55150.1"/>
    <property type="molecule type" value="Genomic_DNA"/>
</dbReference>
<dbReference type="InterPro" id="IPR003489">
    <property type="entry name" value="RHF/RaiA"/>
</dbReference>
<dbReference type="CDD" id="cd00552">
    <property type="entry name" value="RaiA"/>
    <property type="match status" value="1"/>
</dbReference>
<evidence type="ECO:0000256" key="2">
    <source>
        <dbReference type="ARBA" id="ARBA00038695"/>
    </source>
</evidence>
<organism evidence="5 6">
    <name type="scientific">Edaphobacter acidisoli</name>
    <dbReference type="NCBI Taxonomy" id="2040573"/>
    <lineage>
        <taxon>Bacteria</taxon>
        <taxon>Pseudomonadati</taxon>
        <taxon>Acidobacteriota</taxon>
        <taxon>Terriglobia</taxon>
        <taxon>Terriglobales</taxon>
        <taxon>Acidobacteriaceae</taxon>
        <taxon>Edaphobacter</taxon>
    </lineage>
</organism>
<dbReference type="InterPro" id="IPR036567">
    <property type="entry name" value="RHF-like"/>
</dbReference>
<keyword evidence="6" id="KW-1185">Reference proteome</keyword>
<name>A0A916RGF1_9BACT</name>
<proteinExistence type="predicted"/>
<accession>A0A916RGF1</accession>
<dbReference type="Proteomes" id="UP000648801">
    <property type="component" value="Unassembled WGS sequence"/>
</dbReference>
<dbReference type="NCBIfam" id="TIGR00741">
    <property type="entry name" value="yfiA"/>
    <property type="match status" value="1"/>
</dbReference>